<dbReference type="AlphaFoldDB" id="A0A427BP46"/>
<evidence type="ECO:0000313" key="4">
    <source>
        <dbReference type="Proteomes" id="UP000267844"/>
    </source>
</evidence>
<reference evidence="2 5" key="2">
    <citation type="submission" date="2019-06" db="EMBL/GenBank/DDBJ databases">
        <title>Emergence of pandrug resistant Empedobacter falsenii in China.</title>
        <authorList>
            <person name="Dong N."/>
            <person name="Chen S."/>
            <person name="Zhang R."/>
        </authorList>
    </citation>
    <scope>NUCLEOTIDE SEQUENCE [LARGE SCALE GENOMIC DNA]</scope>
    <source>
        <strain evidence="2 5">1681-1</strain>
    </source>
</reference>
<gene>
    <name evidence="3" type="ORF">EGI89_08035</name>
    <name evidence="2" type="ORF">FH779_14515</name>
</gene>
<sequence length="87" mass="10211">MKISLILTILVLFMFFASYSKSDFGRKIAQHFYFQTLFNVVLVVVFVSKIIHLKLNLISMISLIVIGCMLYMSFPNYLQQLRRRIGK</sequence>
<keyword evidence="1" id="KW-1133">Transmembrane helix</keyword>
<organism evidence="3 4">
    <name type="scientific">Empedobacter falsenii</name>
    <dbReference type="NCBI Taxonomy" id="343874"/>
    <lineage>
        <taxon>Bacteria</taxon>
        <taxon>Pseudomonadati</taxon>
        <taxon>Bacteroidota</taxon>
        <taxon>Flavobacteriia</taxon>
        <taxon>Flavobacteriales</taxon>
        <taxon>Weeksellaceae</taxon>
        <taxon>Empedobacter</taxon>
    </lineage>
</organism>
<dbReference type="Proteomes" id="UP000510643">
    <property type="component" value="Chromosome"/>
</dbReference>
<name>A0A427BP46_9FLAO</name>
<dbReference type="KEGG" id="efal:FH779_14515"/>
<dbReference type="OrthoDB" id="9929007at2"/>
<feature type="transmembrane region" description="Helical" evidence="1">
    <location>
        <begin position="30"/>
        <end position="48"/>
    </location>
</feature>
<dbReference type="EMBL" id="CP040908">
    <property type="protein sequence ID" value="QLL59224.1"/>
    <property type="molecule type" value="Genomic_DNA"/>
</dbReference>
<protein>
    <submittedName>
        <fullName evidence="3">Uncharacterized protein</fullName>
    </submittedName>
</protein>
<keyword evidence="1" id="KW-0812">Transmembrane</keyword>
<reference evidence="3 4" key="1">
    <citation type="submission" date="2018-10" db="EMBL/GenBank/DDBJ databases">
        <title>Transmission dynamics of multidrug resistant bacteria on intensive care unit surfaces.</title>
        <authorList>
            <person name="D'Souza A.W."/>
            <person name="Potter R.F."/>
            <person name="Wallace M."/>
            <person name="Shupe A."/>
            <person name="Patel S."/>
            <person name="Sun S."/>
            <person name="Gul D."/>
            <person name="Kwon J.H."/>
            <person name="Andleeb S."/>
            <person name="Burnham C.-A.D."/>
            <person name="Dantas G."/>
        </authorList>
    </citation>
    <scope>NUCLEOTIDE SEQUENCE [LARGE SCALE GENOMIC DNA]</scope>
    <source>
        <strain evidence="3 4">WF_348</strain>
    </source>
</reference>
<evidence type="ECO:0000313" key="2">
    <source>
        <dbReference type="EMBL" id="QLL59224.1"/>
    </source>
</evidence>
<proteinExistence type="predicted"/>
<accession>A0A427BP46</accession>
<evidence type="ECO:0000256" key="1">
    <source>
        <dbReference type="SAM" id="Phobius"/>
    </source>
</evidence>
<dbReference type="RefSeq" id="WP_038332632.1">
    <property type="nucleotide sequence ID" value="NZ_CP040908.1"/>
</dbReference>
<evidence type="ECO:0000313" key="5">
    <source>
        <dbReference type="Proteomes" id="UP000510643"/>
    </source>
</evidence>
<keyword evidence="5" id="KW-1185">Reference proteome</keyword>
<keyword evidence="1" id="KW-0472">Membrane</keyword>
<evidence type="ECO:0000313" key="3">
    <source>
        <dbReference type="EMBL" id="RRT91718.1"/>
    </source>
</evidence>
<dbReference type="EMBL" id="RHPO01000013">
    <property type="protein sequence ID" value="RRT91718.1"/>
    <property type="molecule type" value="Genomic_DNA"/>
</dbReference>
<dbReference type="GeneID" id="78402695"/>
<dbReference type="Proteomes" id="UP000267844">
    <property type="component" value="Unassembled WGS sequence"/>
</dbReference>
<feature type="transmembrane region" description="Helical" evidence="1">
    <location>
        <begin position="55"/>
        <end position="74"/>
    </location>
</feature>